<dbReference type="PANTHER" id="PTHR13833">
    <property type="match status" value="1"/>
</dbReference>
<keyword evidence="3" id="KW-1185">Reference proteome</keyword>
<keyword evidence="1" id="KW-0472">Membrane</keyword>
<keyword evidence="1" id="KW-1133">Transmembrane helix</keyword>
<gene>
    <name evidence="2" type="ORF">C1H46_028352</name>
</gene>
<dbReference type="SUPFAM" id="SSF63829">
    <property type="entry name" value="Calcium-dependent phosphotriesterase"/>
    <property type="match status" value="1"/>
</dbReference>
<name>A0A540LHY2_MALBA</name>
<dbReference type="Proteomes" id="UP000315295">
    <property type="component" value="Unassembled WGS sequence"/>
</dbReference>
<organism evidence="2 3">
    <name type="scientific">Malus baccata</name>
    <name type="common">Siberian crab apple</name>
    <name type="synonym">Pyrus baccata</name>
    <dbReference type="NCBI Taxonomy" id="106549"/>
    <lineage>
        <taxon>Eukaryota</taxon>
        <taxon>Viridiplantae</taxon>
        <taxon>Streptophyta</taxon>
        <taxon>Embryophyta</taxon>
        <taxon>Tracheophyta</taxon>
        <taxon>Spermatophyta</taxon>
        <taxon>Magnoliopsida</taxon>
        <taxon>eudicotyledons</taxon>
        <taxon>Gunneridae</taxon>
        <taxon>Pentapetalae</taxon>
        <taxon>rosids</taxon>
        <taxon>fabids</taxon>
        <taxon>Rosales</taxon>
        <taxon>Rosaceae</taxon>
        <taxon>Amygdaloideae</taxon>
        <taxon>Maleae</taxon>
        <taxon>Malus</taxon>
    </lineage>
</organism>
<protein>
    <recommendedName>
        <fullName evidence="4">NHL repeat-containing protein</fullName>
    </recommendedName>
</protein>
<evidence type="ECO:0000256" key="1">
    <source>
        <dbReference type="SAM" id="Phobius"/>
    </source>
</evidence>
<evidence type="ECO:0008006" key="4">
    <source>
        <dbReference type="Google" id="ProtNLM"/>
    </source>
</evidence>
<dbReference type="AlphaFoldDB" id="A0A540LHY2"/>
<feature type="transmembrane region" description="Helical" evidence="1">
    <location>
        <begin position="275"/>
        <end position="298"/>
    </location>
</feature>
<proteinExistence type="predicted"/>
<accession>A0A540LHY2</accession>
<keyword evidence="1" id="KW-0812">Transmembrane</keyword>
<reference evidence="2 3" key="1">
    <citation type="journal article" date="2019" name="G3 (Bethesda)">
        <title>Sequencing of a Wild Apple (Malus baccata) Genome Unravels the Differences Between Cultivated and Wild Apple Species Regarding Disease Resistance and Cold Tolerance.</title>
        <authorList>
            <person name="Chen X."/>
        </authorList>
    </citation>
    <scope>NUCLEOTIDE SEQUENCE [LARGE SCALE GENOMIC DNA]</scope>
    <source>
        <strain evidence="3">cv. Shandingzi</strain>
        <tissue evidence="2">Leaves</tissue>
    </source>
</reference>
<evidence type="ECO:0000313" key="3">
    <source>
        <dbReference type="Proteomes" id="UP000315295"/>
    </source>
</evidence>
<dbReference type="EMBL" id="VIEB01000576">
    <property type="protein sequence ID" value="TQD86078.1"/>
    <property type="molecule type" value="Genomic_DNA"/>
</dbReference>
<dbReference type="Gene3D" id="2.120.10.30">
    <property type="entry name" value="TolB, C-terminal domain"/>
    <property type="match status" value="1"/>
</dbReference>
<dbReference type="PANTHER" id="PTHR13833:SF71">
    <property type="entry name" value="NHL DOMAIN-CONTAINING PROTEIN"/>
    <property type="match status" value="1"/>
</dbReference>
<evidence type="ECO:0000313" key="2">
    <source>
        <dbReference type="EMBL" id="TQD86078.1"/>
    </source>
</evidence>
<comment type="caution">
    <text evidence="2">The sequence shown here is derived from an EMBL/GenBank/DDBJ whole genome shotgun (WGS) entry which is preliminary data.</text>
</comment>
<dbReference type="InterPro" id="IPR011042">
    <property type="entry name" value="6-blade_b-propeller_TolB-like"/>
</dbReference>
<sequence>MIGSVVEAPGKLYRIREWEANLAAAGDQPTDSDSKLDSPNSEYGIRIREVFTHSSAKFPLPLLSRSMALHCQSSAAALFVFLLSLASPQVAADVVLEDGYTVTTAIDGHKLGVNPHSVLARPGSSDLLVLDSSGSAVYTVPFPTPGSQESVIKRLSGNGDGYSDGESGSAQFKKPRSFAVSPKGIVFVADKGNGVIRKISASGVSTIAGGYSQKPGREDGPAQNATFSPDIELAFSADQCTLLVSDRGNQLVRLISLKPEDCSGTSPSKLGAVSVWILGIGLSCVFGIVIGIVIRPYIFRNHKRLGSRATLKRCRIYLGKQVAQTLCFAWNRCRINLGKQLVQTLCFAVRSATASSAPVSSLLRRLYLLGMSQLSLMFRINYVEESWVSPKECVSLLDSDVDNSGSICFEITESSSSKYVDQLKELVGFDGSLELRSMKEGDGNDGRSGVLSGSHGRIEGMMECNIVGFVEGAKETLLVDGALGGNSGLVKRRRSEKT</sequence>